<feature type="domain" description="Transglycosylase SLT" evidence="1">
    <location>
        <begin position="13"/>
        <end position="129"/>
    </location>
</feature>
<proteinExistence type="predicted"/>
<dbReference type="AlphaFoldDB" id="A0A4P6WU59"/>
<sequence length="149" mass="16633">MLFNLAYAAEPDCFELAGRDAKIDPDLLRAIAWHESGLSNAAIGDNALAGFSPGFGFGLMQVDSQHLKFLAQYGIDKESLNSDICTNIYVGTYFLAIAFNRLGDSWEAVGAYNAGFSKRPIQEKRRKDYARRIKLSYSNIKLAESRRVR</sequence>
<organism evidence="2 3">
    <name type="scientific">Citrobacter arsenatis</name>
    <dbReference type="NCBI Taxonomy" id="2546350"/>
    <lineage>
        <taxon>Bacteria</taxon>
        <taxon>Pseudomonadati</taxon>
        <taxon>Pseudomonadota</taxon>
        <taxon>Gammaproteobacteria</taxon>
        <taxon>Enterobacterales</taxon>
        <taxon>Enterobacteriaceae</taxon>
        <taxon>Citrobacter</taxon>
    </lineage>
</organism>
<dbReference type="InterPro" id="IPR008258">
    <property type="entry name" value="Transglycosylase_SLT_dom_1"/>
</dbReference>
<protein>
    <submittedName>
        <fullName evidence="2">Lytic transglycosylase</fullName>
    </submittedName>
</protein>
<name>A0A4P6WU59_9ENTR</name>
<dbReference type="Pfam" id="PF01464">
    <property type="entry name" value="SLT"/>
    <property type="match status" value="1"/>
</dbReference>
<dbReference type="CDD" id="cd13400">
    <property type="entry name" value="LT_IagB-like"/>
    <property type="match status" value="1"/>
</dbReference>
<dbReference type="EMBL" id="CP037864">
    <property type="protein sequence ID" value="QBM25866.1"/>
    <property type="molecule type" value="Genomic_DNA"/>
</dbReference>
<evidence type="ECO:0000259" key="1">
    <source>
        <dbReference type="Pfam" id="PF01464"/>
    </source>
</evidence>
<evidence type="ECO:0000313" key="3">
    <source>
        <dbReference type="Proteomes" id="UP000293850"/>
    </source>
</evidence>
<reference evidence="2 3" key="1">
    <citation type="submission" date="2019-03" db="EMBL/GenBank/DDBJ databases">
        <title>Complete genome sequence of an arsenate-respiring bacteria, Citrobacter sp. LY-1.</title>
        <authorList>
            <person name="Wang H."/>
            <person name="Liu Y."/>
            <person name="Li Q."/>
            <person name="Huang J."/>
        </authorList>
    </citation>
    <scope>NUCLEOTIDE SEQUENCE [LARGE SCALE GENOMIC DNA]</scope>
    <source>
        <strain evidence="2 3">LY-1</strain>
    </source>
</reference>
<dbReference type="SUPFAM" id="SSF53955">
    <property type="entry name" value="Lysozyme-like"/>
    <property type="match status" value="1"/>
</dbReference>
<dbReference type="Gene3D" id="1.10.530.10">
    <property type="match status" value="1"/>
</dbReference>
<dbReference type="KEGG" id="cars:E1B03_17450"/>
<keyword evidence="3" id="KW-1185">Reference proteome</keyword>
<dbReference type="RefSeq" id="WP_133087241.1">
    <property type="nucleotide sequence ID" value="NZ_CP037864.1"/>
</dbReference>
<dbReference type="InterPro" id="IPR023346">
    <property type="entry name" value="Lysozyme-like_dom_sf"/>
</dbReference>
<dbReference type="Proteomes" id="UP000293850">
    <property type="component" value="Chromosome"/>
</dbReference>
<gene>
    <name evidence="2" type="ORF">E1B03_17450</name>
</gene>
<accession>A0A4P6WU59</accession>
<evidence type="ECO:0000313" key="2">
    <source>
        <dbReference type="EMBL" id="QBM25866.1"/>
    </source>
</evidence>